<reference evidence="2" key="1">
    <citation type="submission" date="2022-04" db="EMBL/GenBank/DDBJ databases">
        <title>Paenibacillus mangrovi sp. nov., a novel endophytic bacterium isolated from bark of Kandelia candel.</title>
        <authorList>
            <person name="Tuo L."/>
        </authorList>
    </citation>
    <scope>NUCLEOTIDE SEQUENCE</scope>
    <source>
        <strain evidence="2">KQZ6P-2</strain>
    </source>
</reference>
<accession>A0A9X1WNT8</accession>
<feature type="region of interest" description="Disordered" evidence="1">
    <location>
        <begin position="1"/>
        <end position="36"/>
    </location>
</feature>
<dbReference type="AlphaFoldDB" id="A0A9X1WNT8"/>
<evidence type="ECO:0000313" key="2">
    <source>
        <dbReference type="EMBL" id="MCJ8012667.1"/>
    </source>
</evidence>
<dbReference type="EMBL" id="JALIRP010000004">
    <property type="protein sequence ID" value="MCJ8012667.1"/>
    <property type="molecule type" value="Genomic_DNA"/>
</dbReference>
<dbReference type="Gene3D" id="2.60.40.10">
    <property type="entry name" value="Immunoglobulins"/>
    <property type="match status" value="1"/>
</dbReference>
<feature type="non-terminal residue" evidence="2">
    <location>
        <position position="1"/>
    </location>
</feature>
<evidence type="ECO:0000313" key="3">
    <source>
        <dbReference type="Proteomes" id="UP001139347"/>
    </source>
</evidence>
<protein>
    <submittedName>
        <fullName evidence="2">DUF5011 domain-containing protein</fullName>
    </submittedName>
</protein>
<gene>
    <name evidence="2" type="ORF">MUG84_13090</name>
</gene>
<feature type="compositionally biased region" description="Polar residues" evidence="1">
    <location>
        <begin position="1"/>
        <end position="11"/>
    </location>
</feature>
<proteinExistence type="predicted"/>
<keyword evidence="3" id="KW-1185">Reference proteome</keyword>
<dbReference type="Proteomes" id="UP001139347">
    <property type="component" value="Unassembled WGS sequence"/>
</dbReference>
<sequence>SVVLTSITSNEPESEEGDIQARKPESEEGDIQARIGSEDTSFSLRAERSGEGTGCIYTITYTATDKAGNQTVATATVSVPHDQSGKPGK</sequence>
<name>A0A9X1WNT8_9BACL</name>
<organism evidence="2 3">
    <name type="scientific">Paenibacillus mangrovi</name>
    <dbReference type="NCBI Taxonomy" id="2931978"/>
    <lineage>
        <taxon>Bacteria</taxon>
        <taxon>Bacillati</taxon>
        <taxon>Bacillota</taxon>
        <taxon>Bacilli</taxon>
        <taxon>Bacillales</taxon>
        <taxon>Paenibacillaceae</taxon>
        <taxon>Paenibacillus</taxon>
    </lineage>
</organism>
<dbReference type="RefSeq" id="WP_244725461.1">
    <property type="nucleotide sequence ID" value="NZ_JALIRP010000004.1"/>
</dbReference>
<evidence type="ECO:0000256" key="1">
    <source>
        <dbReference type="SAM" id="MobiDB-lite"/>
    </source>
</evidence>
<comment type="caution">
    <text evidence="2">The sequence shown here is derived from an EMBL/GenBank/DDBJ whole genome shotgun (WGS) entry which is preliminary data.</text>
</comment>
<dbReference type="InterPro" id="IPR013783">
    <property type="entry name" value="Ig-like_fold"/>
</dbReference>